<reference evidence="1" key="1">
    <citation type="submission" date="2021-01" db="EMBL/GenBank/DDBJ databases">
        <authorList>
            <person name="Corre E."/>
            <person name="Pelletier E."/>
            <person name="Niang G."/>
            <person name="Scheremetjew M."/>
            <person name="Finn R."/>
            <person name="Kale V."/>
            <person name="Holt S."/>
            <person name="Cochrane G."/>
            <person name="Meng A."/>
            <person name="Brown T."/>
            <person name="Cohen L."/>
        </authorList>
    </citation>
    <scope>NUCLEOTIDE SEQUENCE</scope>
    <source>
        <strain evidence="1">NIES-381</strain>
    </source>
</reference>
<dbReference type="EMBL" id="HBGA01059914">
    <property type="protein sequence ID" value="CAD9011073.1"/>
    <property type="molecule type" value="Transcribed_RNA"/>
</dbReference>
<protein>
    <recommendedName>
        <fullName evidence="2">Prolyl 4-hydroxylase alpha subunit Fe(2+) 2OG dioxygenase domain-containing protein</fullName>
    </recommendedName>
</protein>
<dbReference type="Gene3D" id="2.60.120.620">
    <property type="entry name" value="q2cbj1_9rhob like domain"/>
    <property type="match status" value="1"/>
</dbReference>
<accession>A0A7S1NCD3</accession>
<evidence type="ECO:0008006" key="2">
    <source>
        <dbReference type="Google" id="ProtNLM"/>
    </source>
</evidence>
<name>A0A7S1NCD3_9EUGL</name>
<proteinExistence type="predicted"/>
<sequence>MESAYQDSRSCNHDFQLEILPSELVALIGDAPADHLHRLFGERVDVIKMRRVQAKGQCINFHIDHAARTMQVPLNPEEQYKGGRLLWITERGLVRPPRPAGSASIHTQGIVHGVSTMEEGIRCGLFFLQYAPPQGVSEAA</sequence>
<gene>
    <name evidence="1" type="ORF">EGYM00392_LOCUS22173</name>
</gene>
<organism evidence="1">
    <name type="scientific">Eutreptiella gymnastica</name>
    <dbReference type="NCBI Taxonomy" id="73025"/>
    <lineage>
        <taxon>Eukaryota</taxon>
        <taxon>Discoba</taxon>
        <taxon>Euglenozoa</taxon>
        <taxon>Euglenida</taxon>
        <taxon>Spirocuta</taxon>
        <taxon>Euglenophyceae</taxon>
        <taxon>Eutreptiales</taxon>
        <taxon>Eutreptiaceae</taxon>
        <taxon>Eutreptiella</taxon>
    </lineage>
</organism>
<dbReference type="AlphaFoldDB" id="A0A7S1NCD3"/>
<evidence type="ECO:0000313" key="1">
    <source>
        <dbReference type="EMBL" id="CAD9011073.1"/>
    </source>
</evidence>